<organism evidence="1 2">
    <name type="scientific">Robbsia andropogonis</name>
    <dbReference type="NCBI Taxonomy" id="28092"/>
    <lineage>
        <taxon>Bacteria</taxon>
        <taxon>Pseudomonadati</taxon>
        <taxon>Pseudomonadota</taxon>
        <taxon>Betaproteobacteria</taxon>
        <taxon>Burkholderiales</taxon>
        <taxon>Burkholderiaceae</taxon>
        <taxon>Robbsia</taxon>
    </lineage>
</organism>
<dbReference type="InterPro" id="IPR008775">
    <property type="entry name" value="Phytyl_CoA_dOase-like"/>
</dbReference>
<evidence type="ECO:0000313" key="1">
    <source>
        <dbReference type="EMBL" id="KKB62924.1"/>
    </source>
</evidence>
<dbReference type="AlphaFoldDB" id="A0A0F5JZ75"/>
<dbReference type="Proteomes" id="UP000033618">
    <property type="component" value="Unassembled WGS sequence"/>
</dbReference>
<dbReference type="Gene3D" id="2.60.120.620">
    <property type="entry name" value="q2cbj1_9rhob like domain"/>
    <property type="match status" value="1"/>
</dbReference>
<dbReference type="EMBL" id="LAQU01000014">
    <property type="protein sequence ID" value="KKB62924.1"/>
    <property type="molecule type" value="Genomic_DNA"/>
</dbReference>
<gene>
    <name evidence="1" type="ORF">WM40_14235</name>
</gene>
<keyword evidence="2" id="KW-1185">Reference proteome</keyword>
<dbReference type="SUPFAM" id="SSF51197">
    <property type="entry name" value="Clavaminate synthase-like"/>
    <property type="match status" value="1"/>
</dbReference>
<dbReference type="STRING" id="28092.WM40_14235"/>
<evidence type="ECO:0000313" key="2">
    <source>
        <dbReference type="Proteomes" id="UP000033618"/>
    </source>
</evidence>
<proteinExistence type="predicted"/>
<evidence type="ECO:0008006" key="3">
    <source>
        <dbReference type="Google" id="ProtNLM"/>
    </source>
</evidence>
<dbReference type="Pfam" id="PF05721">
    <property type="entry name" value="PhyH"/>
    <property type="match status" value="1"/>
</dbReference>
<dbReference type="PATRIC" id="fig|28092.6.peg.3362"/>
<reference evidence="1 2" key="1">
    <citation type="submission" date="2015-03" db="EMBL/GenBank/DDBJ databases">
        <title>Draft Genome Sequence of Burkholderia andropogonis type strain ICMP2807, isolated from Sorghum bicolor.</title>
        <authorList>
            <person name="Lopes-Santos L."/>
            <person name="Castro D.B."/>
            <person name="Ottoboni L.M."/>
            <person name="Park D."/>
            <person name="Weirc B.S."/>
            <person name="Destefano S.A."/>
        </authorList>
    </citation>
    <scope>NUCLEOTIDE SEQUENCE [LARGE SCALE GENOMIC DNA]</scope>
    <source>
        <strain evidence="1 2">ICMP2807</strain>
    </source>
</reference>
<dbReference type="GO" id="GO:0016706">
    <property type="term" value="F:2-oxoglutarate-dependent dioxygenase activity"/>
    <property type="evidence" value="ECO:0007669"/>
    <property type="project" value="UniProtKB-ARBA"/>
</dbReference>
<name>A0A0F5JZ75_9BURK</name>
<accession>A0A0F5JZ75</accession>
<comment type="caution">
    <text evidence="1">The sequence shown here is derived from an EMBL/GenBank/DDBJ whole genome shotgun (WGS) entry which is preliminary data.</text>
</comment>
<sequence>MIIKVPYCGIPVPAHQDLKYQSNQHRVFSAGIYLDDSFSSPFECIPGTHRLGPLDKPSLDKLCRERVDSFHPILAHAGDIVIHNVKVVHRSPSNASPYARRTLYFEFRSLAAVLSDSPWSVEWAYARLGYLAYAALIRNRCPALKLADDMAGVSYDRAVTPYWDFPFEKGSLWNDTPTTETMQRRWRINHDRIYRLRECDERFL</sequence>
<protein>
    <recommendedName>
        <fullName evidence="3">Phytanoyl-CoA dioxygenase</fullName>
    </recommendedName>
</protein>